<evidence type="ECO:0000259" key="3">
    <source>
        <dbReference type="PROSITE" id="PS51755"/>
    </source>
</evidence>
<evidence type="ECO:0000256" key="2">
    <source>
        <dbReference type="PROSITE-ProRule" id="PRU01091"/>
    </source>
</evidence>
<dbReference type="InterPro" id="IPR016032">
    <property type="entry name" value="Sig_transdc_resp-reg_C-effctor"/>
</dbReference>
<keyword evidence="1 2" id="KW-0238">DNA-binding</keyword>
<sequence length="514" mass="54639">MDAQTHDHGIPVELGRSLPFAMGDIRVRPAERRLEGPAGIVSTEPRIMQLLVALSDAEGEVVSRDRLAERCWPGLVVGEDSLHRAVSGLRRALREAGSERVQVETVSKVGYRLCADEPEVLRPALPPAVPPEPATLTRRWMLGGAVGAAAVAGVGWNLLKPRDDGRADALVAQAAEQLATDATGAEGRARGLLEQAIGLTPEHARAWGLLAIAWQRIASFATAGSIAEAEAHTREAAARALQLERAQGDAHVALALLPPFFGDWQTAEQRLLRALDVSPDNPHGLSGLARLMAAVGRSGETLALADRLKATHPAHKAGSEWRIYGLWATRGAKAALTEAQADGEAASISMQVVGPLLMALTGRAADGEAAIQAVQQSQRSPSRILTALRGTVRAIGSGRNADVQAAETELLTAARLGGMTQFVSLLGLGSLGRTEAAYQLARNWYSQARANTRTAAERTVTLHRTSTVALFLPPLQGLRADARFLPLCSEIGLSAYWRGASQRPDFLAGQFLPF</sequence>
<dbReference type="SMART" id="SM00862">
    <property type="entry name" value="Trans_reg_C"/>
    <property type="match status" value="1"/>
</dbReference>
<dbReference type="GO" id="GO:0003677">
    <property type="term" value="F:DNA binding"/>
    <property type="evidence" value="ECO:0007669"/>
    <property type="project" value="UniProtKB-UniRule"/>
</dbReference>
<dbReference type="AlphaFoldDB" id="A0A501XKW4"/>
<protein>
    <recommendedName>
        <fullName evidence="3">OmpR/PhoB-type domain-containing protein</fullName>
    </recommendedName>
</protein>
<dbReference type="Gene3D" id="1.25.40.10">
    <property type="entry name" value="Tetratricopeptide repeat domain"/>
    <property type="match status" value="1"/>
</dbReference>
<evidence type="ECO:0000256" key="1">
    <source>
        <dbReference type="ARBA" id="ARBA00023125"/>
    </source>
</evidence>
<dbReference type="GO" id="GO:0006355">
    <property type="term" value="P:regulation of DNA-templated transcription"/>
    <property type="evidence" value="ECO:0007669"/>
    <property type="project" value="InterPro"/>
</dbReference>
<evidence type="ECO:0000313" key="4">
    <source>
        <dbReference type="EMBL" id="TPE61196.1"/>
    </source>
</evidence>
<dbReference type="SUPFAM" id="SSF48452">
    <property type="entry name" value="TPR-like"/>
    <property type="match status" value="1"/>
</dbReference>
<organism evidence="4 5">
    <name type="scientific">Sandaracinobacter neustonicus</name>
    <dbReference type="NCBI Taxonomy" id="1715348"/>
    <lineage>
        <taxon>Bacteria</taxon>
        <taxon>Pseudomonadati</taxon>
        <taxon>Pseudomonadota</taxon>
        <taxon>Alphaproteobacteria</taxon>
        <taxon>Sphingomonadales</taxon>
        <taxon>Sphingosinicellaceae</taxon>
        <taxon>Sandaracinobacter</taxon>
    </lineage>
</organism>
<keyword evidence="5" id="KW-1185">Reference proteome</keyword>
<dbReference type="CDD" id="cd00383">
    <property type="entry name" value="trans_reg_C"/>
    <property type="match status" value="1"/>
</dbReference>
<dbReference type="Gene3D" id="1.10.10.10">
    <property type="entry name" value="Winged helix-like DNA-binding domain superfamily/Winged helix DNA-binding domain"/>
    <property type="match status" value="1"/>
</dbReference>
<name>A0A501XKW4_9SPHN</name>
<dbReference type="Pfam" id="PF00486">
    <property type="entry name" value="Trans_reg_C"/>
    <property type="match status" value="1"/>
</dbReference>
<feature type="domain" description="OmpR/PhoB-type" evidence="3">
    <location>
        <begin position="17"/>
        <end position="115"/>
    </location>
</feature>
<dbReference type="RefSeq" id="WP_140928254.1">
    <property type="nucleotide sequence ID" value="NZ_VFSU01000024.1"/>
</dbReference>
<dbReference type="InterPro" id="IPR011990">
    <property type="entry name" value="TPR-like_helical_dom_sf"/>
</dbReference>
<dbReference type="PROSITE" id="PS51755">
    <property type="entry name" value="OMPR_PHOB"/>
    <property type="match status" value="1"/>
</dbReference>
<accession>A0A501XKW4</accession>
<dbReference type="Proteomes" id="UP000319897">
    <property type="component" value="Unassembled WGS sequence"/>
</dbReference>
<evidence type="ECO:0000313" key="5">
    <source>
        <dbReference type="Proteomes" id="UP000319897"/>
    </source>
</evidence>
<dbReference type="OrthoDB" id="7503051at2"/>
<feature type="DNA-binding region" description="OmpR/PhoB-type" evidence="2">
    <location>
        <begin position="17"/>
        <end position="115"/>
    </location>
</feature>
<reference evidence="4 5" key="1">
    <citation type="submission" date="2019-06" db="EMBL/GenBank/DDBJ databases">
        <authorList>
            <person name="Lee I."/>
            <person name="Jang G.I."/>
            <person name="Hwang C.Y."/>
        </authorList>
    </citation>
    <scope>NUCLEOTIDE SEQUENCE [LARGE SCALE GENOMIC DNA]</scope>
    <source>
        <strain evidence="4 5">PAMC 28131</strain>
    </source>
</reference>
<dbReference type="SUPFAM" id="SSF46894">
    <property type="entry name" value="C-terminal effector domain of the bipartite response regulators"/>
    <property type="match status" value="1"/>
</dbReference>
<comment type="caution">
    <text evidence="4">The sequence shown here is derived from an EMBL/GenBank/DDBJ whole genome shotgun (WGS) entry which is preliminary data.</text>
</comment>
<dbReference type="InterPro" id="IPR036388">
    <property type="entry name" value="WH-like_DNA-bd_sf"/>
</dbReference>
<dbReference type="EMBL" id="VFSU01000024">
    <property type="protein sequence ID" value="TPE61196.1"/>
    <property type="molecule type" value="Genomic_DNA"/>
</dbReference>
<dbReference type="GO" id="GO:0000160">
    <property type="term" value="P:phosphorelay signal transduction system"/>
    <property type="evidence" value="ECO:0007669"/>
    <property type="project" value="InterPro"/>
</dbReference>
<dbReference type="InterPro" id="IPR001867">
    <property type="entry name" value="OmpR/PhoB-type_DNA-bd"/>
</dbReference>
<proteinExistence type="predicted"/>
<gene>
    <name evidence="4" type="ORF">FJQ54_09915</name>
</gene>